<dbReference type="InterPro" id="IPR013154">
    <property type="entry name" value="ADH-like_N"/>
</dbReference>
<evidence type="ECO:0000256" key="1">
    <source>
        <dbReference type="ARBA" id="ARBA00023002"/>
    </source>
</evidence>
<gene>
    <name evidence="4" type="ORF">GCM10022215_19910</name>
</gene>
<dbReference type="PANTHER" id="PTHR43189:SF1">
    <property type="entry name" value="ZINC-TYPE ALCOHOL DEHYDROGENASE-LIKE PROTEIN C1198.01"/>
    <property type="match status" value="1"/>
</dbReference>
<feature type="domain" description="Alcohol dehydrogenase-like N-terminal" evidence="3">
    <location>
        <begin position="22"/>
        <end position="136"/>
    </location>
</feature>
<organism evidence="4 5">
    <name type="scientific">Nocardioides fonticola</name>
    <dbReference type="NCBI Taxonomy" id="450363"/>
    <lineage>
        <taxon>Bacteria</taxon>
        <taxon>Bacillati</taxon>
        <taxon>Actinomycetota</taxon>
        <taxon>Actinomycetes</taxon>
        <taxon>Propionibacteriales</taxon>
        <taxon>Nocardioidaceae</taxon>
        <taxon>Nocardioides</taxon>
    </lineage>
</organism>
<evidence type="ECO:0000313" key="4">
    <source>
        <dbReference type="EMBL" id="GAA4118386.1"/>
    </source>
</evidence>
<protein>
    <submittedName>
        <fullName evidence="4">Zinc-binding dehydrogenase</fullName>
    </submittedName>
</protein>
<dbReference type="RefSeq" id="WP_344733202.1">
    <property type="nucleotide sequence ID" value="NZ_BAAAZH010000013.1"/>
</dbReference>
<dbReference type="EMBL" id="BAAAZH010000013">
    <property type="protein sequence ID" value="GAA4118386.1"/>
    <property type="molecule type" value="Genomic_DNA"/>
</dbReference>
<reference evidence="5" key="1">
    <citation type="journal article" date="2019" name="Int. J. Syst. Evol. Microbiol.">
        <title>The Global Catalogue of Microorganisms (GCM) 10K type strain sequencing project: providing services to taxonomists for standard genome sequencing and annotation.</title>
        <authorList>
            <consortium name="The Broad Institute Genomics Platform"/>
            <consortium name="The Broad Institute Genome Sequencing Center for Infectious Disease"/>
            <person name="Wu L."/>
            <person name="Ma J."/>
        </authorList>
    </citation>
    <scope>NUCLEOTIDE SEQUENCE [LARGE SCALE GENOMIC DNA]</scope>
    <source>
        <strain evidence="5">JCM 16703</strain>
    </source>
</reference>
<accession>A0ABP7XIR9</accession>
<dbReference type="Pfam" id="PF00107">
    <property type="entry name" value="ADH_zinc_N"/>
    <property type="match status" value="1"/>
</dbReference>
<dbReference type="SUPFAM" id="SSF50129">
    <property type="entry name" value="GroES-like"/>
    <property type="match status" value="1"/>
</dbReference>
<evidence type="ECO:0000259" key="2">
    <source>
        <dbReference type="Pfam" id="PF00107"/>
    </source>
</evidence>
<comment type="caution">
    <text evidence="4">The sequence shown here is derived from an EMBL/GenBank/DDBJ whole genome shotgun (WGS) entry which is preliminary data.</text>
</comment>
<feature type="domain" description="Alcohol dehydrogenase-like C-terminal" evidence="2">
    <location>
        <begin position="174"/>
        <end position="221"/>
    </location>
</feature>
<keyword evidence="1" id="KW-0560">Oxidoreductase</keyword>
<dbReference type="Pfam" id="PF08240">
    <property type="entry name" value="ADH_N"/>
    <property type="match status" value="1"/>
</dbReference>
<dbReference type="PANTHER" id="PTHR43189">
    <property type="entry name" value="ZINC-TYPE ALCOHOL DEHYDROGENASE-LIKE PROTEIN C1198.01-RELATED"/>
    <property type="match status" value="1"/>
</dbReference>
<keyword evidence="5" id="KW-1185">Reference proteome</keyword>
<evidence type="ECO:0000313" key="5">
    <source>
        <dbReference type="Proteomes" id="UP001501495"/>
    </source>
</evidence>
<dbReference type="CDD" id="cd08262">
    <property type="entry name" value="Zn_ADH8"/>
    <property type="match status" value="1"/>
</dbReference>
<name>A0ABP7XIR9_9ACTN</name>
<dbReference type="InterPro" id="IPR011032">
    <property type="entry name" value="GroES-like_sf"/>
</dbReference>
<sequence>MRAVVLHQGELAVEEVPDPVPGPGQILLEVSHCGICGSDLHARHHGDATADLARAVGYDDFMRSHQRVVMGHEFSGRVLEYGPRTRRAWKPGQTLVALPILQSDGAPQLTGLAEVAPGAYAERVLVQEGFAIPVPDGVGTDLAALTEPMAVALHAVRRGSVGRKDTAVVIGCGPIGLAVISVLKASGHRTVVASDFSPRRRALAEACGADVVVDPAQDSPWEVPATTAGSVALPDLLTLGLSTTEQLRRVPFLPWWEVFKVANRLGATPSGPVVFECVGVPGVIDDIVMSAPARSRVVVVGVCMEADRFQPAMAINKELDLRFAFGYDPGEFAETLRLIADGSLDPSLLISGVVGLGGVAGAFDALGDPESHAKILIDPQQDGAAIAAR</sequence>
<dbReference type="InterPro" id="IPR013149">
    <property type="entry name" value="ADH-like_C"/>
</dbReference>
<dbReference type="Gene3D" id="3.40.50.720">
    <property type="entry name" value="NAD(P)-binding Rossmann-like Domain"/>
    <property type="match status" value="2"/>
</dbReference>
<dbReference type="InterPro" id="IPR036291">
    <property type="entry name" value="NAD(P)-bd_dom_sf"/>
</dbReference>
<proteinExistence type="predicted"/>
<dbReference type="SUPFAM" id="SSF51735">
    <property type="entry name" value="NAD(P)-binding Rossmann-fold domains"/>
    <property type="match status" value="1"/>
</dbReference>
<dbReference type="Gene3D" id="3.90.180.10">
    <property type="entry name" value="Medium-chain alcohol dehydrogenases, catalytic domain"/>
    <property type="match status" value="2"/>
</dbReference>
<dbReference type="Proteomes" id="UP001501495">
    <property type="component" value="Unassembled WGS sequence"/>
</dbReference>
<evidence type="ECO:0000259" key="3">
    <source>
        <dbReference type="Pfam" id="PF08240"/>
    </source>
</evidence>